<keyword evidence="2" id="KW-0418">Kinase</keyword>
<comment type="caution">
    <text evidence="4">The sequence shown here is derived from an EMBL/GenBank/DDBJ whole genome shotgun (WGS) entry which is preliminary data.</text>
</comment>
<evidence type="ECO:0000313" key="5">
    <source>
        <dbReference type="Proteomes" id="UP000177503"/>
    </source>
</evidence>
<dbReference type="EMBL" id="MGJC01000020">
    <property type="protein sequence ID" value="OGM99735.1"/>
    <property type="molecule type" value="Genomic_DNA"/>
</dbReference>
<feature type="domain" description="Carbohydrate kinase PfkB" evidence="3">
    <location>
        <begin position="71"/>
        <end position="338"/>
    </location>
</feature>
<organism evidence="4 5">
    <name type="scientific">Candidatus Yanofskybacteria bacterium RIFCSPHIGHO2_01_FULL_41_27</name>
    <dbReference type="NCBI Taxonomy" id="1802662"/>
    <lineage>
        <taxon>Bacteria</taxon>
        <taxon>Candidatus Yanofskyibacteriota</taxon>
    </lineage>
</organism>
<evidence type="ECO:0000256" key="1">
    <source>
        <dbReference type="ARBA" id="ARBA00022679"/>
    </source>
</evidence>
<reference evidence="4 5" key="1">
    <citation type="journal article" date="2016" name="Nat. Commun.">
        <title>Thousands of microbial genomes shed light on interconnected biogeochemical processes in an aquifer system.</title>
        <authorList>
            <person name="Anantharaman K."/>
            <person name="Brown C.T."/>
            <person name="Hug L.A."/>
            <person name="Sharon I."/>
            <person name="Castelle C.J."/>
            <person name="Probst A.J."/>
            <person name="Thomas B.C."/>
            <person name="Singh A."/>
            <person name="Wilkins M.J."/>
            <person name="Karaoz U."/>
            <person name="Brodie E.L."/>
            <person name="Williams K.H."/>
            <person name="Hubbard S.S."/>
            <person name="Banfield J.F."/>
        </authorList>
    </citation>
    <scope>NUCLEOTIDE SEQUENCE [LARGE SCALE GENOMIC DNA]</scope>
</reference>
<dbReference type="Proteomes" id="UP000177503">
    <property type="component" value="Unassembled WGS sequence"/>
</dbReference>
<dbReference type="GO" id="GO:0016301">
    <property type="term" value="F:kinase activity"/>
    <property type="evidence" value="ECO:0007669"/>
    <property type="project" value="UniProtKB-KW"/>
</dbReference>
<sequence>MRRPTDRVRGDPPAGGYAVLEKFTCQPLNNENMFDIISIGSATRDVFIKPEGSKSLDTKDFTTGQALCLGLGSKNKISKLVFASGGGGTNAAATFAKQGLKTACIGTIGEDLNGQDILNELNSIGIETGYFQKHGDDHTAYSTILVSESGERTILSYKGEGQHLDVNQIPFDKLETKWLFLDSLGGHYDLLEKAVSWAVENNIKLATNPGGGELAHGLEKLKPLLKHFSIVSMNQEEAAGLTGVDYKNEEEVFKFMDGIVDGIFIMTKGPIGSVVSDGKNIYRAGVPESPIVERTGAGDAFSAGFISEYVRSGDIIKAVQFATANASSVVAQYGSKAGILKKGDWGPWPVVKVEQTQLG</sequence>
<dbReference type="InterPro" id="IPR029056">
    <property type="entry name" value="Ribokinase-like"/>
</dbReference>
<dbReference type="Pfam" id="PF00294">
    <property type="entry name" value="PfkB"/>
    <property type="match status" value="1"/>
</dbReference>
<dbReference type="InterPro" id="IPR011611">
    <property type="entry name" value="PfkB_dom"/>
</dbReference>
<dbReference type="AlphaFoldDB" id="A0A1F8EI66"/>
<protein>
    <recommendedName>
        <fullName evidence="3">Carbohydrate kinase PfkB domain-containing protein</fullName>
    </recommendedName>
</protein>
<evidence type="ECO:0000256" key="2">
    <source>
        <dbReference type="ARBA" id="ARBA00022777"/>
    </source>
</evidence>
<dbReference type="PANTHER" id="PTHR10584:SF166">
    <property type="entry name" value="RIBOKINASE"/>
    <property type="match status" value="1"/>
</dbReference>
<gene>
    <name evidence="4" type="ORF">A2736_01110</name>
</gene>
<dbReference type="PANTHER" id="PTHR10584">
    <property type="entry name" value="SUGAR KINASE"/>
    <property type="match status" value="1"/>
</dbReference>
<evidence type="ECO:0000313" key="4">
    <source>
        <dbReference type="EMBL" id="OGM99735.1"/>
    </source>
</evidence>
<evidence type="ECO:0000259" key="3">
    <source>
        <dbReference type="Pfam" id="PF00294"/>
    </source>
</evidence>
<accession>A0A1F8EI66</accession>
<name>A0A1F8EI66_9BACT</name>
<dbReference type="SUPFAM" id="SSF53613">
    <property type="entry name" value="Ribokinase-like"/>
    <property type="match status" value="1"/>
</dbReference>
<dbReference type="Gene3D" id="3.40.1190.20">
    <property type="match status" value="1"/>
</dbReference>
<keyword evidence="1" id="KW-0808">Transferase</keyword>
<proteinExistence type="predicted"/>
<dbReference type="STRING" id="1802662.A2736_01110"/>